<gene>
    <name evidence="5" type="ORF">FPE_LOCUS22430</name>
</gene>
<keyword evidence="6" id="KW-1185">Reference proteome</keyword>
<evidence type="ECO:0000256" key="1">
    <source>
        <dbReference type="ARBA" id="ARBA00001974"/>
    </source>
</evidence>
<dbReference type="AlphaFoldDB" id="A0AAD2E4U1"/>
<comment type="cofactor">
    <cofactor evidence="1">
        <name>FAD</name>
        <dbReference type="ChEBI" id="CHEBI:57692"/>
    </cofactor>
</comment>
<name>A0AAD2E4U1_9LAMI</name>
<evidence type="ECO:0000313" key="5">
    <source>
        <dbReference type="EMBL" id="CAI9775000.1"/>
    </source>
</evidence>
<dbReference type="Proteomes" id="UP000834106">
    <property type="component" value="Chromosome 13"/>
</dbReference>
<evidence type="ECO:0000259" key="4">
    <source>
        <dbReference type="Pfam" id="PF05199"/>
    </source>
</evidence>
<dbReference type="EMBL" id="OU503048">
    <property type="protein sequence ID" value="CAI9775000.1"/>
    <property type="molecule type" value="Genomic_DNA"/>
</dbReference>
<keyword evidence="3" id="KW-0274">FAD</keyword>
<sequence length="222" mass="25419">MSDNSMNDVFSPSPLPVELSLIQVVGITQVGSFIEAASGFFELVWAHRIAQEVSKFKNQTDHYFRIPFNESTQEAMSRADPYRYANIQAGVILEKIAGPFSNGRLELQNRDPNDNPRSTFNYFKYPRDLQRCVQGSEIVRKVVKLRSLSTFRYPFAIMQTLMNMTLTSPVNLRPKHVRPTYSMEQFCVDTVMTISPGTNPQATVMMLGRYMGLRILQERNPH</sequence>
<dbReference type="GO" id="GO:0016614">
    <property type="term" value="F:oxidoreductase activity, acting on CH-OH group of donors"/>
    <property type="evidence" value="ECO:0007669"/>
    <property type="project" value="InterPro"/>
</dbReference>
<keyword evidence="2" id="KW-0285">Flavoprotein</keyword>
<dbReference type="InterPro" id="IPR007867">
    <property type="entry name" value="GMC_OxRtase_C"/>
</dbReference>
<dbReference type="SUPFAM" id="SSF54373">
    <property type="entry name" value="FAD-linked reductases, C-terminal domain"/>
    <property type="match status" value="1"/>
</dbReference>
<accession>A0AAD2E4U1</accession>
<evidence type="ECO:0000256" key="2">
    <source>
        <dbReference type="ARBA" id="ARBA00022630"/>
    </source>
</evidence>
<reference evidence="5" key="1">
    <citation type="submission" date="2023-05" db="EMBL/GenBank/DDBJ databases">
        <authorList>
            <person name="Huff M."/>
        </authorList>
    </citation>
    <scope>NUCLEOTIDE SEQUENCE</scope>
</reference>
<dbReference type="PANTHER" id="PTHR45968:SF31">
    <property type="entry name" value="GLUCOSE-METHANOL-CHOLINE (GMC) OXIDOREDUCTASE FAMILY PROTEIN"/>
    <property type="match status" value="1"/>
</dbReference>
<evidence type="ECO:0000256" key="3">
    <source>
        <dbReference type="ARBA" id="ARBA00022827"/>
    </source>
</evidence>
<dbReference type="InterPro" id="IPR051871">
    <property type="entry name" value="GMC_Oxidoreductase-Related"/>
</dbReference>
<proteinExistence type="predicted"/>
<organism evidence="5 6">
    <name type="scientific">Fraxinus pennsylvanica</name>
    <dbReference type="NCBI Taxonomy" id="56036"/>
    <lineage>
        <taxon>Eukaryota</taxon>
        <taxon>Viridiplantae</taxon>
        <taxon>Streptophyta</taxon>
        <taxon>Embryophyta</taxon>
        <taxon>Tracheophyta</taxon>
        <taxon>Spermatophyta</taxon>
        <taxon>Magnoliopsida</taxon>
        <taxon>eudicotyledons</taxon>
        <taxon>Gunneridae</taxon>
        <taxon>Pentapetalae</taxon>
        <taxon>asterids</taxon>
        <taxon>lamiids</taxon>
        <taxon>Lamiales</taxon>
        <taxon>Oleaceae</taxon>
        <taxon>Oleeae</taxon>
        <taxon>Fraxinus</taxon>
    </lineage>
</organism>
<dbReference type="PANTHER" id="PTHR45968">
    <property type="entry name" value="OSJNBA0019K04.7 PROTEIN"/>
    <property type="match status" value="1"/>
</dbReference>
<dbReference type="Gene3D" id="3.30.410.40">
    <property type="match status" value="1"/>
</dbReference>
<dbReference type="Pfam" id="PF05199">
    <property type="entry name" value="GMC_oxred_C"/>
    <property type="match status" value="1"/>
</dbReference>
<evidence type="ECO:0000313" key="6">
    <source>
        <dbReference type="Proteomes" id="UP000834106"/>
    </source>
</evidence>
<feature type="domain" description="Glucose-methanol-choline oxidoreductase C-terminal" evidence="4">
    <location>
        <begin position="99"/>
        <end position="147"/>
    </location>
</feature>
<protein>
    <recommendedName>
        <fullName evidence="4">Glucose-methanol-choline oxidoreductase C-terminal domain-containing protein</fullName>
    </recommendedName>
</protein>